<dbReference type="AlphaFoldDB" id="A0A2R4WQ12"/>
<keyword evidence="9" id="KW-0406">Ion transport</keyword>
<keyword evidence="7" id="KW-0732">Signal</keyword>
<evidence type="ECO:0000256" key="3">
    <source>
        <dbReference type="ARBA" id="ARBA00022448"/>
    </source>
</evidence>
<dbReference type="Gene3D" id="3.30.1950.10">
    <property type="entry name" value="wza like domain"/>
    <property type="match status" value="1"/>
</dbReference>
<evidence type="ECO:0000256" key="6">
    <source>
        <dbReference type="ARBA" id="ARBA00022692"/>
    </source>
</evidence>
<dbReference type="Pfam" id="PF22461">
    <property type="entry name" value="SLBB_2"/>
    <property type="match status" value="1"/>
</dbReference>
<keyword evidence="6" id="KW-0812">Transmembrane</keyword>
<keyword evidence="10" id="KW-0626">Porin</keyword>
<reference evidence="17 18" key="1">
    <citation type="submission" date="2018-04" db="EMBL/GenBank/DDBJ databases">
        <title>Methylobacterium sp. PR1016A genome.</title>
        <authorList>
            <person name="Park W."/>
        </authorList>
    </citation>
    <scope>NUCLEOTIDE SEQUENCE [LARGE SCALE GENOMIC DNA]</scope>
    <source>
        <strain evidence="17 18">PR1016A</strain>
    </source>
</reference>
<dbReference type="InterPro" id="IPR054765">
    <property type="entry name" value="SLBB_dom"/>
</dbReference>
<name>A0A2R4WQ12_9HYPH</name>
<evidence type="ECO:0000259" key="16">
    <source>
        <dbReference type="Pfam" id="PF22461"/>
    </source>
</evidence>
<evidence type="ECO:0000313" key="18">
    <source>
        <dbReference type="Proteomes" id="UP000244755"/>
    </source>
</evidence>
<dbReference type="GO" id="GO:0046930">
    <property type="term" value="C:pore complex"/>
    <property type="evidence" value="ECO:0007669"/>
    <property type="project" value="UniProtKB-KW"/>
</dbReference>
<evidence type="ECO:0000259" key="15">
    <source>
        <dbReference type="Pfam" id="PF02563"/>
    </source>
</evidence>
<keyword evidence="14" id="KW-0449">Lipoprotein</keyword>
<dbReference type="GO" id="GO:0015159">
    <property type="term" value="F:polysaccharide transmembrane transporter activity"/>
    <property type="evidence" value="ECO:0007669"/>
    <property type="project" value="InterPro"/>
</dbReference>
<dbReference type="Proteomes" id="UP000244755">
    <property type="component" value="Chromosome 1"/>
</dbReference>
<dbReference type="Pfam" id="PF02563">
    <property type="entry name" value="Poly_export"/>
    <property type="match status" value="1"/>
</dbReference>
<feature type="domain" description="SLBB" evidence="16">
    <location>
        <begin position="159"/>
        <end position="233"/>
    </location>
</feature>
<keyword evidence="3" id="KW-0813">Transport</keyword>
<dbReference type="InterPro" id="IPR003715">
    <property type="entry name" value="Poly_export_N"/>
</dbReference>
<evidence type="ECO:0000256" key="7">
    <source>
        <dbReference type="ARBA" id="ARBA00022729"/>
    </source>
</evidence>
<comment type="similarity">
    <text evidence="2">Belongs to the BexD/CtrA/VexA family.</text>
</comment>
<gene>
    <name evidence="17" type="ORF">DA075_24415</name>
</gene>
<keyword evidence="18" id="KW-1185">Reference proteome</keyword>
<dbReference type="KEGG" id="mee:DA075_24415"/>
<dbReference type="PANTHER" id="PTHR33619:SF3">
    <property type="entry name" value="POLYSACCHARIDE EXPORT PROTEIN GFCE-RELATED"/>
    <property type="match status" value="1"/>
</dbReference>
<protein>
    <submittedName>
        <fullName evidence="17">Polysaccharide export protein</fullName>
    </submittedName>
</protein>
<evidence type="ECO:0000313" key="17">
    <source>
        <dbReference type="EMBL" id="AWB23646.1"/>
    </source>
</evidence>
<dbReference type="EMBL" id="CP028843">
    <property type="protein sequence ID" value="AWB23646.1"/>
    <property type="molecule type" value="Genomic_DNA"/>
</dbReference>
<dbReference type="InterPro" id="IPR049712">
    <property type="entry name" value="Poly_export"/>
</dbReference>
<evidence type="ECO:0000256" key="12">
    <source>
        <dbReference type="ARBA" id="ARBA00023139"/>
    </source>
</evidence>
<evidence type="ECO:0000256" key="4">
    <source>
        <dbReference type="ARBA" id="ARBA00022452"/>
    </source>
</evidence>
<keyword evidence="4" id="KW-1134">Transmembrane beta strand</keyword>
<proteinExistence type="inferred from homology"/>
<feature type="domain" description="Polysaccharide export protein N-terminal" evidence="15">
    <location>
        <begin position="65"/>
        <end position="151"/>
    </location>
</feature>
<evidence type="ECO:0000256" key="9">
    <source>
        <dbReference type="ARBA" id="ARBA00023065"/>
    </source>
</evidence>
<organism evidence="17 18">
    <name type="scientific">Methylobacterium currus</name>
    <dbReference type="NCBI Taxonomy" id="2051553"/>
    <lineage>
        <taxon>Bacteria</taxon>
        <taxon>Pseudomonadati</taxon>
        <taxon>Pseudomonadota</taxon>
        <taxon>Alphaproteobacteria</taxon>
        <taxon>Hyphomicrobiales</taxon>
        <taxon>Methylobacteriaceae</taxon>
        <taxon>Methylobacterium</taxon>
    </lineage>
</organism>
<evidence type="ECO:0000256" key="8">
    <source>
        <dbReference type="ARBA" id="ARBA00023047"/>
    </source>
</evidence>
<dbReference type="GO" id="GO:0015288">
    <property type="term" value="F:porin activity"/>
    <property type="evidence" value="ECO:0007669"/>
    <property type="project" value="UniProtKB-KW"/>
</dbReference>
<keyword evidence="11" id="KW-0472">Membrane</keyword>
<comment type="subcellular location">
    <subcellularLocation>
        <location evidence="1">Cell outer membrane</location>
        <topology evidence="1">Multi-pass membrane protein</topology>
    </subcellularLocation>
</comment>
<dbReference type="GO" id="GO:0006811">
    <property type="term" value="P:monoatomic ion transport"/>
    <property type="evidence" value="ECO:0007669"/>
    <property type="project" value="UniProtKB-KW"/>
</dbReference>
<evidence type="ECO:0000256" key="1">
    <source>
        <dbReference type="ARBA" id="ARBA00004571"/>
    </source>
</evidence>
<dbReference type="Gene3D" id="3.10.560.10">
    <property type="entry name" value="Outer membrane lipoprotein wza domain like"/>
    <property type="match status" value="2"/>
</dbReference>
<keyword evidence="13" id="KW-0998">Cell outer membrane</keyword>
<dbReference type="PANTHER" id="PTHR33619">
    <property type="entry name" value="POLYSACCHARIDE EXPORT PROTEIN GFCE-RELATED"/>
    <property type="match status" value="1"/>
</dbReference>
<keyword evidence="8" id="KW-0625">Polysaccharide transport</keyword>
<sequence length="377" mass="39298">MSRDGPNGNEIRSGATAILTQPGQAVAFVMLDLNPAVVQAANSRTRGLGPLFGRIRSGAASGQGSVGVGDIVTITIFEATSGGLFIPPEGAATRGGNFVPIPPQQVEASGFITVPFAGAVRAAGRTPQQIAKDIAQRLSQRAVEPQVVVSLADRRSGSVSVLGDVSAPTRLMIDPGGLRMLEAIARAGGPRSAPYETIVTLKRGDQTTQALLSAIVKRPDQNPYLAPGDTVFVSKEPRYYIALGSTPTPGSIGGTNNRRFSFDNESMTLAEAAAKAGGLEPNRADPGAVFLYRMESRQVLEQLGVDVSGYTGLEVPTIYSSNLGRGDGFFIANDFTIRNGDIIYVAEAPSVGLQRFTGMLSGLTGNATAIATTRAAY</sequence>
<keyword evidence="12" id="KW-0564">Palmitate</keyword>
<keyword evidence="5" id="KW-0762">Sugar transport</keyword>
<evidence type="ECO:0000256" key="10">
    <source>
        <dbReference type="ARBA" id="ARBA00023114"/>
    </source>
</evidence>
<evidence type="ECO:0000256" key="11">
    <source>
        <dbReference type="ARBA" id="ARBA00023136"/>
    </source>
</evidence>
<accession>A0A2R4WQ12</accession>
<evidence type="ECO:0000256" key="2">
    <source>
        <dbReference type="ARBA" id="ARBA00009450"/>
    </source>
</evidence>
<dbReference type="GO" id="GO:0009279">
    <property type="term" value="C:cell outer membrane"/>
    <property type="evidence" value="ECO:0007669"/>
    <property type="project" value="UniProtKB-SubCell"/>
</dbReference>
<evidence type="ECO:0000256" key="14">
    <source>
        <dbReference type="ARBA" id="ARBA00023288"/>
    </source>
</evidence>
<evidence type="ECO:0000256" key="13">
    <source>
        <dbReference type="ARBA" id="ARBA00023237"/>
    </source>
</evidence>
<evidence type="ECO:0000256" key="5">
    <source>
        <dbReference type="ARBA" id="ARBA00022597"/>
    </source>
</evidence>